<gene>
    <name evidence="1" type="ORF">QPK29_008370</name>
</gene>
<dbReference type="Proteomes" id="UP001168096">
    <property type="component" value="Unassembled WGS sequence"/>
</dbReference>
<evidence type="ECO:0000313" key="2">
    <source>
        <dbReference type="Proteomes" id="UP001168096"/>
    </source>
</evidence>
<sequence>MDRRQFSLFDPEVTVDLEVAIVPEIAPKPVVVPESPVELVTPKMLDVPVETPAPKFSKFIVYVDESGDHGMQTIDAKFPVFVLAFCIFHKMHYTRKVVAAVEDLKFKHFGHDHIVLHERDIRKETGDFKTFQTKAEKHQFISELTDVIQQSNFILVSCVIDKVRLRAKQALPDNPYHLALGFCIETLYEFLCEKGQEKLLTHVVVERRGDQEDNDLELEFRRICDGDNKWRIRLPFEIIFADKRVNSSGLQLADLVARPIGMSFVRTGQENRAFEVLKQKFYCSGGRANVGVGYQDMGLKIFPAPESEKPR</sequence>
<comment type="caution">
    <text evidence="1">The sequence shown here is derived from an EMBL/GenBank/DDBJ whole genome shotgun (WGS) entry which is preliminary data.</text>
</comment>
<name>A0ACC7MBJ2_9BURK</name>
<dbReference type="EMBL" id="JASNRB020000004">
    <property type="protein sequence ID" value="MFJ1467721.1"/>
    <property type="molecule type" value="Genomic_DNA"/>
</dbReference>
<accession>A0ACC7MBJ2</accession>
<proteinExistence type="predicted"/>
<keyword evidence="2" id="KW-1185">Reference proteome</keyword>
<protein>
    <submittedName>
        <fullName evidence="1">DUF3800 domain-containing protein</fullName>
    </submittedName>
</protein>
<organism evidence="1 2">
    <name type="scientific">Massilia orientalis</name>
    <dbReference type="NCBI Taxonomy" id="3050128"/>
    <lineage>
        <taxon>Bacteria</taxon>
        <taxon>Pseudomonadati</taxon>
        <taxon>Pseudomonadota</taxon>
        <taxon>Betaproteobacteria</taxon>
        <taxon>Burkholderiales</taxon>
        <taxon>Oxalobacteraceae</taxon>
        <taxon>Telluria group</taxon>
        <taxon>Massilia</taxon>
    </lineage>
</organism>
<evidence type="ECO:0000313" key="1">
    <source>
        <dbReference type="EMBL" id="MFJ1467721.1"/>
    </source>
</evidence>
<reference evidence="1" key="1">
    <citation type="submission" date="2024-11" db="EMBL/GenBank/DDBJ databases">
        <title>Description of Massilia orientalis sp. nov., isolated from rhizosphere soil of Ageratina adenophora.</title>
        <authorList>
            <person name="Wang Y."/>
        </authorList>
    </citation>
    <scope>NUCLEOTIDE SEQUENCE</scope>
    <source>
        <strain evidence="1">YIM B02787</strain>
    </source>
</reference>